<feature type="transmembrane region" description="Helical" evidence="5">
    <location>
        <begin position="378"/>
        <end position="408"/>
    </location>
</feature>
<dbReference type="PROSITE" id="PS50801">
    <property type="entry name" value="STAS"/>
    <property type="match status" value="1"/>
</dbReference>
<evidence type="ECO:0000256" key="5">
    <source>
        <dbReference type="SAM" id="Phobius"/>
    </source>
</evidence>
<evidence type="ECO:0000313" key="7">
    <source>
        <dbReference type="EMBL" id="MDF3837412.1"/>
    </source>
</evidence>
<dbReference type="PANTHER" id="PTHR11814">
    <property type="entry name" value="SULFATE TRANSPORTER"/>
    <property type="match status" value="1"/>
</dbReference>
<feature type="transmembrane region" description="Helical" evidence="5">
    <location>
        <begin position="48"/>
        <end position="64"/>
    </location>
</feature>
<keyword evidence="8" id="KW-1185">Reference proteome</keyword>
<dbReference type="Gene3D" id="3.30.750.24">
    <property type="entry name" value="STAS domain"/>
    <property type="match status" value="1"/>
</dbReference>
<evidence type="ECO:0000256" key="4">
    <source>
        <dbReference type="ARBA" id="ARBA00023136"/>
    </source>
</evidence>
<accession>A0ABT6AXS7</accession>
<dbReference type="Pfam" id="PF01740">
    <property type="entry name" value="STAS"/>
    <property type="match status" value="1"/>
</dbReference>
<evidence type="ECO:0000256" key="1">
    <source>
        <dbReference type="ARBA" id="ARBA00004141"/>
    </source>
</evidence>
<feature type="transmembrane region" description="Helical" evidence="5">
    <location>
        <begin position="130"/>
        <end position="152"/>
    </location>
</feature>
<protein>
    <submittedName>
        <fullName evidence="7">SulP family inorganic anion transporter</fullName>
    </submittedName>
</protein>
<dbReference type="InterPro" id="IPR002645">
    <property type="entry name" value="STAS_dom"/>
</dbReference>
<feature type="transmembrane region" description="Helical" evidence="5">
    <location>
        <begin position="201"/>
        <end position="226"/>
    </location>
</feature>
<evidence type="ECO:0000259" key="6">
    <source>
        <dbReference type="PROSITE" id="PS50801"/>
    </source>
</evidence>
<evidence type="ECO:0000313" key="8">
    <source>
        <dbReference type="Proteomes" id="UP001216674"/>
    </source>
</evidence>
<reference evidence="7 8" key="1">
    <citation type="submission" date="2023-03" db="EMBL/GenBank/DDBJ databases">
        <title>Draft assemblies of triclosan tolerant bacteria isolated from returned activated sludge.</title>
        <authorList>
            <person name="Van Hamelsveld S."/>
        </authorList>
    </citation>
    <scope>NUCLEOTIDE SEQUENCE [LARGE SCALE GENOMIC DNA]</scope>
    <source>
        <strain evidence="7 8">GW210010_S58</strain>
    </source>
</reference>
<keyword evidence="2 5" id="KW-0812">Transmembrane</keyword>
<proteinExistence type="predicted"/>
<feature type="transmembrane region" description="Helical" evidence="5">
    <location>
        <begin position="246"/>
        <end position="265"/>
    </location>
</feature>
<gene>
    <name evidence="7" type="ORF">P3W85_31350</name>
</gene>
<evidence type="ECO:0000256" key="3">
    <source>
        <dbReference type="ARBA" id="ARBA00022989"/>
    </source>
</evidence>
<dbReference type="Pfam" id="PF00916">
    <property type="entry name" value="Sulfate_transp"/>
    <property type="match status" value="1"/>
</dbReference>
<feature type="domain" description="STAS" evidence="6">
    <location>
        <begin position="433"/>
        <end position="547"/>
    </location>
</feature>
<dbReference type="SUPFAM" id="SSF52091">
    <property type="entry name" value="SpoIIaa-like"/>
    <property type="match status" value="1"/>
</dbReference>
<feature type="transmembrane region" description="Helical" evidence="5">
    <location>
        <begin position="172"/>
        <end position="194"/>
    </location>
</feature>
<evidence type="ECO:0000256" key="2">
    <source>
        <dbReference type="ARBA" id="ARBA00022692"/>
    </source>
</evidence>
<feature type="transmembrane region" description="Helical" evidence="5">
    <location>
        <begin position="323"/>
        <end position="342"/>
    </location>
</feature>
<dbReference type="EMBL" id="JARJLM010000508">
    <property type="protein sequence ID" value="MDF3837412.1"/>
    <property type="molecule type" value="Genomic_DNA"/>
</dbReference>
<keyword evidence="4 5" id="KW-0472">Membrane</keyword>
<feature type="transmembrane region" description="Helical" evidence="5">
    <location>
        <begin position="96"/>
        <end position="118"/>
    </location>
</feature>
<keyword evidence="3 5" id="KW-1133">Transmembrane helix</keyword>
<comment type="caution">
    <text evidence="7">The sequence shown here is derived from an EMBL/GenBank/DDBJ whole genome shotgun (WGS) entry which is preliminary data.</text>
</comment>
<dbReference type="InterPro" id="IPR036513">
    <property type="entry name" value="STAS_dom_sf"/>
</dbReference>
<dbReference type="Proteomes" id="UP001216674">
    <property type="component" value="Unassembled WGS sequence"/>
</dbReference>
<comment type="subcellular location">
    <subcellularLocation>
        <location evidence="1">Membrane</location>
        <topology evidence="1">Multi-pass membrane protein</topology>
    </subcellularLocation>
</comment>
<sequence length="552" mass="57329">MPAPTAGTAPTGATPGAWRADLVAGLAIAGLLLPEAVAYSGIAGLPPQAGVIALFAGLLVYGLLGSSRFAIVSATSSSAAVLLAATTAAAEGDAGLRIALGAAVILMAGMLFLLAAALRLGAISNLIAKPVLRGFALGLSLTIVLKQCPKILDVKPAHGDFLRLAWDLLAGWRHWNLSGAALALGALALLHLFARWRAVPGALLVIAAGIALDLSGWTQSHGIAAVGNIALQFSMPRVPGLTTADWMRAGELAAALALILYAESYGSIRTFAMRHGDNVSPNRDLAALGLANLASGLFQGMPVGAGFSGTSANESAGAQSRRAGLIAGAVVFAAVCTLLPWISRTPEPVLAAIVIRAVGHSLNPGSLKPYFDWRRDRLVALTAFAGVLLLGVLHGLLLAIVVSLAMLLHRLSRPQVSWLGRLADSHDFVDTTRHPEAAAPKGLLIARPEVPLFFGNVDSVLGNVRQALARDHPQYGLVLSLEESPDLDGTTLEALGELAVFARAHGMPLRLARVKDEVRDLLAQAHNPAIPEEMWRGWSVDDAVREAMGGGD</sequence>
<organism evidence="7 8">
    <name type="scientific">Cupriavidus basilensis</name>
    <dbReference type="NCBI Taxonomy" id="68895"/>
    <lineage>
        <taxon>Bacteria</taxon>
        <taxon>Pseudomonadati</taxon>
        <taxon>Pseudomonadota</taxon>
        <taxon>Betaproteobacteria</taxon>
        <taxon>Burkholderiales</taxon>
        <taxon>Burkholderiaceae</taxon>
        <taxon>Cupriavidus</taxon>
    </lineage>
</organism>
<dbReference type="CDD" id="cd07042">
    <property type="entry name" value="STAS_SulP_like_sulfate_transporter"/>
    <property type="match status" value="1"/>
</dbReference>
<dbReference type="InterPro" id="IPR001902">
    <property type="entry name" value="SLC26A/SulP_fam"/>
</dbReference>
<dbReference type="InterPro" id="IPR011547">
    <property type="entry name" value="SLC26A/SulP_dom"/>
</dbReference>
<name>A0ABT6AXS7_9BURK</name>